<feature type="chain" id="PRO_5034512113" evidence="1">
    <location>
        <begin position="32"/>
        <end position="378"/>
    </location>
</feature>
<keyword evidence="1" id="KW-0732">Signal</keyword>
<evidence type="ECO:0000313" key="2">
    <source>
        <dbReference type="Ensembl" id="ENSOSIP00000006317.1"/>
    </source>
</evidence>
<organism evidence="2 3">
    <name type="scientific">Oryzias sinensis</name>
    <name type="common">Chinese medaka</name>
    <dbReference type="NCBI Taxonomy" id="183150"/>
    <lineage>
        <taxon>Eukaryota</taxon>
        <taxon>Metazoa</taxon>
        <taxon>Chordata</taxon>
        <taxon>Craniata</taxon>
        <taxon>Vertebrata</taxon>
        <taxon>Euteleostomi</taxon>
        <taxon>Actinopterygii</taxon>
        <taxon>Neopterygii</taxon>
        <taxon>Teleostei</taxon>
        <taxon>Neoteleostei</taxon>
        <taxon>Acanthomorphata</taxon>
        <taxon>Ovalentaria</taxon>
        <taxon>Atherinomorphae</taxon>
        <taxon>Beloniformes</taxon>
        <taxon>Adrianichthyidae</taxon>
        <taxon>Oryziinae</taxon>
        <taxon>Oryzias</taxon>
    </lineage>
</organism>
<accession>A0A8C7X0X4</accession>
<feature type="signal peptide" evidence="1">
    <location>
        <begin position="1"/>
        <end position="31"/>
    </location>
</feature>
<dbReference type="GeneTree" id="ENSGT00390000005874"/>
<reference evidence="2" key="2">
    <citation type="submission" date="2025-09" db="UniProtKB">
        <authorList>
            <consortium name="Ensembl"/>
        </authorList>
    </citation>
    <scope>IDENTIFICATION</scope>
</reference>
<proteinExistence type="predicted"/>
<dbReference type="AlphaFoldDB" id="A0A8C7X0X4"/>
<evidence type="ECO:0000313" key="3">
    <source>
        <dbReference type="Proteomes" id="UP000694383"/>
    </source>
</evidence>
<dbReference type="Proteomes" id="UP000694383">
    <property type="component" value="Unplaced"/>
</dbReference>
<dbReference type="PANTHER" id="PTHR48465:SF1">
    <property type="entry name" value="PROTEIN SSUH2 HOMOLOG"/>
    <property type="match status" value="1"/>
</dbReference>
<keyword evidence="3" id="KW-1185">Reference proteome</keyword>
<name>A0A8C7X0X4_9TELE</name>
<dbReference type="InterPro" id="IPR052789">
    <property type="entry name" value="SSUH2_homolog"/>
</dbReference>
<dbReference type="SUPFAM" id="SSF57938">
    <property type="entry name" value="DnaJ/Hsp40 cysteine-rich domain"/>
    <property type="match status" value="1"/>
</dbReference>
<reference evidence="2" key="1">
    <citation type="submission" date="2025-08" db="UniProtKB">
        <authorList>
            <consortium name="Ensembl"/>
        </authorList>
    </citation>
    <scope>IDENTIFICATION</scope>
</reference>
<dbReference type="InterPro" id="IPR036410">
    <property type="entry name" value="HSP_DnaJ_Cys-rich_dom_sf"/>
</dbReference>
<sequence>MYTKIVLCNPNCCNFLLLFFFFFFFFSGSQCNKYGVANPCYAPAAAGTAAMLGPPTAESYGPSAPPATMFDSMPGYEGTVAGGGGFLPPPMPAYPGPQPTPGPEQPNWNIPSISEDTAREAFMLFASSKCCYSSAPAKDGVITNMAAFNTYRYRLETFTESRSTEWSHEPYSGQTVDAYAQPPPGPWDIPANSPSLFVEGKHCIFAFYICVIFVFVYDRCHHCNGRGRENCNKCNGQGSKMCEICHGKQQLLVFINLTVKWTNNTDDYVVEQSSGLHMENLRKVSGKELFKDSQPMVYPVMGFPDHTVVQASQRLVSEHQGKYFQKSRILRQRQTIELIPVTKVTYTWKGESHIYFVYGNEFKVSADNYPATCCCSVM</sequence>
<evidence type="ECO:0000256" key="1">
    <source>
        <dbReference type="SAM" id="SignalP"/>
    </source>
</evidence>
<dbReference type="Ensembl" id="ENSOSIT00000006766.1">
    <property type="protein sequence ID" value="ENSOSIP00000006317.1"/>
    <property type="gene ID" value="ENSOSIG00000004272.1"/>
</dbReference>
<dbReference type="PANTHER" id="PTHR48465">
    <property type="entry name" value="PROTEIN SSUH2 HOMOLOG"/>
    <property type="match status" value="1"/>
</dbReference>
<protein>
    <submittedName>
        <fullName evidence="2">DDB1 and CUL4 associated factor 1</fullName>
    </submittedName>
</protein>